<evidence type="ECO:0000256" key="4">
    <source>
        <dbReference type="ARBA" id="ARBA00024778"/>
    </source>
</evidence>
<accession>A0A074XMC6</accession>
<dbReference type="InterPro" id="IPR019024">
    <property type="entry name" value="RNase_H2_suB_wHTH"/>
</dbReference>
<feature type="compositionally biased region" description="Low complexity" evidence="6">
    <location>
        <begin position="256"/>
        <end position="282"/>
    </location>
</feature>
<dbReference type="GO" id="GO:0006401">
    <property type="term" value="P:RNA catabolic process"/>
    <property type="evidence" value="ECO:0007669"/>
    <property type="project" value="TreeGrafter"/>
</dbReference>
<feature type="domain" description="Rnh202 triple barrel" evidence="8">
    <location>
        <begin position="36"/>
        <end position="121"/>
    </location>
</feature>
<dbReference type="CDD" id="cd09270">
    <property type="entry name" value="RNase_H2-B"/>
    <property type="match status" value="1"/>
</dbReference>
<evidence type="ECO:0000259" key="8">
    <source>
        <dbReference type="Pfam" id="PF17745"/>
    </source>
</evidence>
<reference evidence="9 10" key="1">
    <citation type="journal article" date="2014" name="BMC Genomics">
        <title>Genome sequencing of four Aureobasidium pullulans varieties: biotechnological potential, stress tolerance, and description of new species.</title>
        <authorList>
            <person name="Gostin Ar C."/>
            <person name="Ohm R.A."/>
            <person name="Kogej T."/>
            <person name="Sonjak S."/>
            <person name="Turk M."/>
            <person name="Zajc J."/>
            <person name="Zalar P."/>
            <person name="Grube M."/>
            <person name="Sun H."/>
            <person name="Han J."/>
            <person name="Sharma A."/>
            <person name="Chiniquy J."/>
            <person name="Ngan C.Y."/>
            <person name="Lipzen A."/>
            <person name="Barry K."/>
            <person name="Grigoriev I.V."/>
            <person name="Gunde-Cimerman N."/>
        </authorList>
    </citation>
    <scope>NUCLEOTIDE SEQUENCE [LARGE SCALE GENOMIC DNA]</scope>
    <source>
        <strain evidence="9 10">CBS 147.97</strain>
    </source>
</reference>
<keyword evidence="10" id="KW-1185">Reference proteome</keyword>
<name>A0A074XMC6_9PEZI</name>
<dbReference type="InterPro" id="IPR041195">
    <property type="entry name" value="Rnh202_N"/>
</dbReference>
<organism evidence="9 10">
    <name type="scientific">Aureobasidium namibiae CBS 147.97</name>
    <dbReference type="NCBI Taxonomy" id="1043004"/>
    <lineage>
        <taxon>Eukaryota</taxon>
        <taxon>Fungi</taxon>
        <taxon>Dikarya</taxon>
        <taxon>Ascomycota</taxon>
        <taxon>Pezizomycotina</taxon>
        <taxon>Dothideomycetes</taxon>
        <taxon>Dothideomycetidae</taxon>
        <taxon>Dothideales</taxon>
        <taxon>Saccotheciaceae</taxon>
        <taxon>Aureobasidium</taxon>
    </lineage>
</organism>
<evidence type="ECO:0000256" key="1">
    <source>
        <dbReference type="ARBA" id="ARBA00004123"/>
    </source>
</evidence>
<feature type="domain" description="Ribonuclease H2 subunit B wHTH" evidence="7">
    <location>
        <begin position="124"/>
        <end position="317"/>
    </location>
</feature>
<evidence type="ECO:0000256" key="3">
    <source>
        <dbReference type="ARBA" id="ARBA00023242"/>
    </source>
</evidence>
<comment type="function">
    <text evidence="4">Non catalytic subunit of RNase H2, an endonuclease that specifically degrades the RNA of RNA:DNA hybrids. Participates in DNA replication, possibly by mediating the removal of lagging-strand Okazaki fragment RNA primers during DNA replication. Mediates the excision of single ribonucleotides from DNA:RNA duplexes.</text>
</comment>
<dbReference type="EMBL" id="KL584704">
    <property type="protein sequence ID" value="KEQ75731.1"/>
    <property type="molecule type" value="Genomic_DNA"/>
</dbReference>
<evidence type="ECO:0000256" key="6">
    <source>
        <dbReference type="SAM" id="MobiDB-lite"/>
    </source>
</evidence>
<dbReference type="RefSeq" id="XP_013430119.1">
    <property type="nucleotide sequence ID" value="XM_013574665.1"/>
</dbReference>
<comment type="subcellular location">
    <subcellularLocation>
        <location evidence="1">Nucleus</location>
    </subcellularLocation>
</comment>
<dbReference type="InterPro" id="IPR040456">
    <property type="entry name" value="RNase_H2_suB"/>
</dbReference>
<dbReference type="Pfam" id="PF09468">
    <property type="entry name" value="RNase_H2-Ydr279"/>
    <property type="match status" value="1"/>
</dbReference>
<dbReference type="PANTHER" id="PTHR13383:SF11">
    <property type="entry name" value="RIBONUCLEASE H2 SUBUNIT B"/>
    <property type="match status" value="1"/>
</dbReference>
<dbReference type="STRING" id="1043004.A0A074XMC6"/>
<dbReference type="Proteomes" id="UP000027730">
    <property type="component" value="Unassembled WGS sequence"/>
</dbReference>
<gene>
    <name evidence="9" type="ORF">M436DRAFT_40052</name>
</gene>
<dbReference type="PANTHER" id="PTHR13383">
    <property type="entry name" value="RIBONUCLEASE H2 SUBUNIT B"/>
    <property type="match status" value="1"/>
</dbReference>
<dbReference type="OrthoDB" id="29098at2759"/>
<feature type="region of interest" description="Disordered" evidence="6">
    <location>
        <begin position="242"/>
        <end position="289"/>
    </location>
</feature>
<evidence type="ECO:0000259" key="7">
    <source>
        <dbReference type="Pfam" id="PF09468"/>
    </source>
</evidence>
<evidence type="ECO:0000313" key="9">
    <source>
        <dbReference type="EMBL" id="KEQ75731.1"/>
    </source>
</evidence>
<keyword evidence="3" id="KW-0539">Nucleus</keyword>
<dbReference type="HOGENOM" id="CLU_057573_0_0_1"/>
<protein>
    <recommendedName>
        <fullName evidence="2">Ribonuclease H2 subunit B</fullName>
    </recommendedName>
    <alternativeName>
        <fullName evidence="5">Ribonuclease HI subunit B</fullName>
    </alternativeName>
</protein>
<dbReference type="AlphaFoldDB" id="A0A074XMC6"/>
<proteinExistence type="predicted"/>
<evidence type="ECO:0000256" key="2">
    <source>
        <dbReference type="ARBA" id="ARBA00019062"/>
    </source>
</evidence>
<feature type="region of interest" description="Disordered" evidence="6">
    <location>
        <begin position="358"/>
        <end position="402"/>
    </location>
</feature>
<dbReference type="GeneID" id="25409314"/>
<dbReference type="Gene3D" id="1.10.20.120">
    <property type="match status" value="1"/>
</dbReference>
<dbReference type="GO" id="GO:0005654">
    <property type="term" value="C:nucleoplasm"/>
    <property type="evidence" value="ECO:0007669"/>
    <property type="project" value="TreeGrafter"/>
</dbReference>
<dbReference type="GO" id="GO:0032299">
    <property type="term" value="C:ribonuclease H2 complex"/>
    <property type="evidence" value="ECO:0007669"/>
    <property type="project" value="InterPro"/>
</dbReference>
<dbReference type="Pfam" id="PF17745">
    <property type="entry name" value="Ydr279_N"/>
    <property type="match status" value="1"/>
</dbReference>
<sequence length="419" mass="45763">MKTRASKPTTTALVEENGVQSAILETSSNNPPLLFVLPVGASPDARVVTLPNLATSTSSRYFFCPERGIYDFTRIAAPKRASRSCLIAPDHSITGNLEDTSVLSTGYTIENADLYVTTPVDPLFILLPALLPTADSHEQLFLTIDDHLDKLAEGAKHLAHLLRTTKIQESFEERADVVCDNVDLGHEKMFRLSNEKLLAELVRKAQRMVANGLPASIESNFVQEALRVPFIAVQRTESQDDATLGAQATTGHDADSSTQSTATKQSQPSQTSAVTETTSVASDADSTPDNITSLLRLRTALNLLLSTYIPTPLHTPLNTLLASPSSPTDFTPLETHLAFVADAKRRAAAIRSLSDNISRKRSTMNDEEAEEREATKRRKKEEEEQKKKNTSRGVKQLGKVNTSGMMKLSSFFTKAPAKK</sequence>
<evidence type="ECO:0000256" key="5">
    <source>
        <dbReference type="ARBA" id="ARBA00033464"/>
    </source>
</evidence>
<evidence type="ECO:0000313" key="10">
    <source>
        <dbReference type="Proteomes" id="UP000027730"/>
    </source>
</evidence>